<feature type="binding site" evidence="8">
    <location>
        <position position="26"/>
    </location>
    <ligand>
        <name>ATP</name>
        <dbReference type="ChEBI" id="CHEBI:30616"/>
    </ligand>
</feature>
<comment type="caution">
    <text evidence="10">The sequence shown here is derived from an EMBL/GenBank/DDBJ whole genome shotgun (WGS) entry which is preliminary data.</text>
</comment>
<dbReference type="InterPro" id="IPR001057">
    <property type="entry name" value="Glu/AcGlu_kinase"/>
</dbReference>
<comment type="function">
    <text evidence="8">Catalyzes the transfer of a phosphate group to glutamate to form L-glutamate 5-phosphate.</text>
</comment>
<dbReference type="PRINTS" id="PR00474">
    <property type="entry name" value="GLU5KINASE"/>
</dbReference>
<evidence type="ECO:0000256" key="5">
    <source>
        <dbReference type="ARBA" id="ARBA00022741"/>
    </source>
</evidence>
<comment type="similarity">
    <text evidence="8">Belongs to the glutamate 5-kinase family.</text>
</comment>
<keyword evidence="5 8" id="KW-0547">Nucleotide-binding</keyword>
<dbReference type="InterPro" id="IPR041739">
    <property type="entry name" value="G5K_ProB"/>
</dbReference>
<feature type="binding site" evidence="8">
    <location>
        <position position="165"/>
    </location>
    <ligand>
        <name>substrate</name>
    </ligand>
</feature>
<dbReference type="FunFam" id="3.40.1160.10:FF:000018">
    <property type="entry name" value="Glutamate 5-kinase"/>
    <property type="match status" value="1"/>
</dbReference>
<name>A0A7C3F6D0_9CREN</name>
<feature type="binding site" evidence="8">
    <location>
        <position position="66"/>
    </location>
    <ligand>
        <name>substrate</name>
    </ligand>
</feature>
<keyword evidence="7 8" id="KW-0067">ATP-binding</keyword>
<dbReference type="PANTHER" id="PTHR43654:SF1">
    <property type="entry name" value="ISOPENTENYL PHOSPHATE KINASE"/>
    <property type="match status" value="1"/>
</dbReference>
<accession>A0A7C3F6D0</accession>
<evidence type="ECO:0000313" key="10">
    <source>
        <dbReference type="EMBL" id="HFK20962.1"/>
    </source>
</evidence>
<evidence type="ECO:0000259" key="9">
    <source>
        <dbReference type="Pfam" id="PF00696"/>
    </source>
</evidence>
<dbReference type="SUPFAM" id="SSF53633">
    <property type="entry name" value="Carbamate kinase-like"/>
    <property type="match status" value="1"/>
</dbReference>
<dbReference type="UniPathway" id="UPA00098">
    <property type="reaction ID" value="UER00359"/>
</dbReference>
<comment type="subcellular location">
    <subcellularLocation>
        <location evidence="8">Cytoplasm</location>
    </subcellularLocation>
</comment>
<dbReference type="EMBL" id="DSTX01000011">
    <property type="protein sequence ID" value="HFK20962.1"/>
    <property type="molecule type" value="Genomic_DNA"/>
</dbReference>
<dbReference type="PIRSF" id="PIRSF000729">
    <property type="entry name" value="GK"/>
    <property type="match status" value="1"/>
</dbReference>
<keyword evidence="2 8" id="KW-0028">Amino-acid biosynthesis</keyword>
<comment type="pathway">
    <text evidence="8">Amino-acid biosynthesis; L-proline biosynthesis; L-glutamate 5-semialdehyde from L-glutamate: step 1/2.</text>
</comment>
<protein>
    <recommendedName>
        <fullName evidence="8">Glutamate 5-kinase</fullName>
        <ecNumber evidence="8">2.7.2.11</ecNumber>
    </recommendedName>
    <alternativeName>
        <fullName evidence="8">Gamma-glutamyl kinase</fullName>
        <shortName evidence="8">GK</shortName>
    </alternativeName>
</protein>
<comment type="caution">
    <text evidence="8">Lacks conserved residue(s) required for the propagation of feature annotation.</text>
</comment>
<dbReference type="GO" id="GO:0005524">
    <property type="term" value="F:ATP binding"/>
    <property type="evidence" value="ECO:0007669"/>
    <property type="project" value="UniProtKB-KW"/>
</dbReference>
<evidence type="ECO:0000256" key="7">
    <source>
        <dbReference type="ARBA" id="ARBA00022840"/>
    </source>
</evidence>
<dbReference type="InterPro" id="IPR001048">
    <property type="entry name" value="Asp/Glu/Uridylate_kinase"/>
</dbReference>
<dbReference type="InterPro" id="IPR036393">
    <property type="entry name" value="AceGlu_kinase-like_sf"/>
</dbReference>
<organism evidence="10">
    <name type="scientific">Candidatus Methanomethylicus mesodigestus</name>
    <dbReference type="NCBI Taxonomy" id="1867258"/>
    <lineage>
        <taxon>Archaea</taxon>
        <taxon>Thermoproteota</taxon>
        <taxon>Methanosuratincolia</taxon>
        <taxon>Candidatus Methanomethylicales</taxon>
        <taxon>Candidatus Methanomethylicaceae</taxon>
        <taxon>Candidatus Methanomethylicus</taxon>
    </lineage>
</organism>
<dbReference type="CDD" id="cd04242">
    <property type="entry name" value="AAK_G5K_ProB"/>
    <property type="match status" value="1"/>
</dbReference>
<dbReference type="InterPro" id="IPR011529">
    <property type="entry name" value="Glu_5kinase"/>
</dbReference>
<feature type="binding site" evidence="8">
    <location>
        <position position="153"/>
    </location>
    <ligand>
        <name>substrate</name>
    </ligand>
</feature>
<feature type="binding site" evidence="8">
    <location>
        <begin position="185"/>
        <end position="186"/>
    </location>
    <ligand>
        <name>ATP</name>
        <dbReference type="ChEBI" id="CHEBI:30616"/>
    </ligand>
</feature>
<evidence type="ECO:0000256" key="6">
    <source>
        <dbReference type="ARBA" id="ARBA00022777"/>
    </source>
</evidence>
<gene>
    <name evidence="8 10" type="primary">proB</name>
    <name evidence="10" type="ORF">ENS19_06770</name>
</gene>
<evidence type="ECO:0000256" key="1">
    <source>
        <dbReference type="ARBA" id="ARBA00022490"/>
    </source>
</evidence>
<dbReference type="AlphaFoldDB" id="A0A7C3F6D0"/>
<keyword evidence="1 8" id="KW-0963">Cytoplasm</keyword>
<dbReference type="GO" id="GO:0055129">
    <property type="term" value="P:L-proline biosynthetic process"/>
    <property type="evidence" value="ECO:0007669"/>
    <property type="project" value="UniProtKB-UniRule"/>
</dbReference>
<dbReference type="InterPro" id="IPR005715">
    <property type="entry name" value="Glu_5kinase/COase_Synthase"/>
</dbReference>
<evidence type="ECO:0000256" key="3">
    <source>
        <dbReference type="ARBA" id="ARBA00022650"/>
    </source>
</evidence>
<dbReference type="Gene3D" id="3.40.1160.10">
    <property type="entry name" value="Acetylglutamate kinase-like"/>
    <property type="match status" value="1"/>
</dbReference>
<keyword evidence="6 8" id="KW-0418">Kinase</keyword>
<keyword evidence="4 8" id="KW-0808">Transferase</keyword>
<dbReference type="GO" id="GO:0005829">
    <property type="term" value="C:cytosol"/>
    <property type="evidence" value="ECO:0007669"/>
    <property type="project" value="TreeGrafter"/>
</dbReference>
<dbReference type="HAMAP" id="MF_00456">
    <property type="entry name" value="ProB"/>
    <property type="match status" value="1"/>
</dbReference>
<dbReference type="NCBIfam" id="TIGR01027">
    <property type="entry name" value="proB"/>
    <property type="match status" value="1"/>
</dbReference>
<evidence type="ECO:0000256" key="8">
    <source>
        <dbReference type="HAMAP-Rule" id="MF_00456"/>
    </source>
</evidence>
<dbReference type="EC" id="2.7.2.11" evidence="8"/>
<evidence type="ECO:0000256" key="4">
    <source>
        <dbReference type="ARBA" id="ARBA00022679"/>
    </source>
</evidence>
<proteinExistence type="inferred from homology"/>
<sequence length="272" mass="29366">MSFSELQGQESACRTGLAEAKLVVVKIGSSSLSTDKGSIDEKKIDSLCEMLARLKRRGIKVILVSSGAIRAGRTIIREQMKNGTISSLQALAAIGQVALMESYRDVMDLKGFNVAQILLTWDDFRNKKRLRNLVTTLETLLKLDVIPIINENDTIAVDEIKFGENDTLSALVAVHLNADLLILLSDVDGLYDGDPSKASSHLITCVDKVTDNLKKMVDDKHGGFGGMAAKLNAAKIVTEAGIPMVIANSSLPNVLERIIEGSQIGTLFCPVV</sequence>
<reference evidence="10" key="1">
    <citation type="journal article" date="2020" name="mSystems">
        <title>Genome- and Community-Level Interaction Insights into Carbon Utilization and Element Cycling Functions of Hydrothermarchaeota in Hydrothermal Sediment.</title>
        <authorList>
            <person name="Zhou Z."/>
            <person name="Liu Y."/>
            <person name="Xu W."/>
            <person name="Pan J."/>
            <person name="Luo Z.H."/>
            <person name="Li M."/>
        </authorList>
    </citation>
    <scope>NUCLEOTIDE SEQUENCE [LARGE SCALE GENOMIC DNA]</scope>
    <source>
        <strain evidence="10">SpSt-468</strain>
    </source>
</reference>
<evidence type="ECO:0000256" key="2">
    <source>
        <dbReference type="ARBA" id="ARBA00022605"/>
    </source>
</evidence>
<keyword evidence="3 8" id="KW-0641">Proline biosynthesis</keyword>
<dbReference type="GO" id="GO:0004349">
    <property type="term" value="F:glutamate 5-kinase activity"/>
    <property type="evidence" value="ECO:0007669"/>
    <property type="project" value="UniProtKB-UniRule"/>
</dbReference>
<comment type="catalytic activity">
    <reaction evidence="8">
        <text>L-glutamate + ATP = L-glutamyl 5-phosphate + ADP</text>
        <dbReference type="Rhea" id="RHEA:14877"/>
        <dbReference type="ChEBI" id="CHEBI:29985"/>
        <dbReference type="ChEBI" id="CHEBI:30616"/>
        <dbReference type="ChEBI" id="CHEBI:58274"/>
        <dbReference type="ChEBI" id="CHEBI:456216"/>
        <dbReference type="EC" id="2.7.2.11"/>
    </reaction>
</comment>
<dbReference type="Pfam" id="PF00696">
    <property type="entry name" value="AA_kinase"/>
    <property type="match status" value="1"/>
</dbReference>
<dbReference type="PANTHER" id="PTHR43654">
    <property type="entry name" value="GLUTAMATE 5-KINASE"/>
    <property type="match status" value="1"/>
</dbReference>
<feature type="domain" description="Aspartate/glutamate/uridylate kinase" evidence="9">
    <location>
        <begin position="21"/>
        <end position="248"/>
    </location>
</feature>